<protein>
    <submittedName>
        <fullName evidence="3">BtrH N-terminal domain-containing protein</fullName>
    </submittedName>
</protein>
<dbReference type="AlphaFoldDB" id="A0A9D7SC65"/>
<gene>
    <name evidence="3" type="ORF">IPO85_21015</name>
</gene>
<dbReference type="Pfam" id="PF14399">
    <property type="entry name" value="BtrH_N"/>
    <property type="match status" value="1"/>
</dbReference>
<dbReference type="EMBL" id="JADKFW010000021">
    <property type="protein sequence ID" value="MBK9719942.1"/>
    <property type="molecule type" value="Genomic_DNA"/>
</dbReference>
<comment type="caution">
    <text evidence="3">The sequence shown here is derived from an EMBL/GenBank/DDBJ whole genome shotgun (WGS) entry which is preliminary data.</text>
</comment>
<evidence type="ECO:0000259" key="2">
    <source>
        <dbReference type="Pfam" id="PF16169"/>
    </source>
</evidence>
<accession>A0A9D7SC65</accession>
<dbReference type="Pfam" id="PF16169">
    <property type="entry name" value="DUF4872"/>
    <property type="match status" value="1"/>
</dbReference>
<feature type="domain" description="Butirosin biosynthesis protein H N-terminal" evidence="1">
    <location>
        <begin position="12"/>
        <end position="143"/>
    </location>
</feature>
<dbReference type="InterPro" id="IPR026935">
    <property type="entry name" value="BtrH_N"/>
</dbReference>
<organism evidence="3 4">
    <name type="scientific">Candidatus Defluviibacterium haderslevense</name>
    <dbReference type="NCBI Taxonomy" id="2981993"/>
    <lineage>
        <taxon>Bacteria</taxon>
        <taxon>Pseudomonadati</taxon>
        <taxon>Bacteroidota</taxon>
        <taxon>Saprospiria</taxon>
        <taxon>Saprospirales</taxon>
        <taxon>Saprospiraceae</taxon>
        <taxon>Candidatus Defluviibacterium</taxon>
    </lineage>
</organism>
<sequence length="334" mass="38050">MNIPFHHHQSAHCESGVTSNLLYHYGLNVSEPLAFGIGSGLFFAHIPFIKVNGIPATTYRVWPGQIFKKCMSRLDISYTMKSFRTEKDAFDTLDQLLEQQIPVGMLTSVFYLPYLPQAFRFRFNAHNIVVFGKVGNSYLVSDPVMDYTTTISKEDLTLARFAKGVPEPNGKIYYINKIPSQINIESAIFKGIKQTSSWMTKIVIPIFGAKGISYLANKLIQYPNKYDQRKTIQYLGNIIRMQEEIGTGGAGFRFMYAAFLQEASKILNRTELSDTSKRLTAIGDLWRNFAYESGKICKQRSTELATFNELATLLKDISKQELTLFNELFKFKLK</sequence>
<dbReference type="InterPro" id="IPR032369">
    <property type="entry name" value="DUF4872"/>
</dbReference>
<proteinExistence type="predicted"/>
<evidence type="ECO:0000313" key="4">
    <source>
        <dbReference type="Proteomes" id="UP000808349"/>
    </source>
</evidence>
<name>A0A9D7SC65_9BACT</name>
<reference evidence="3 4" key="1">
    <citation type="submission" date="2020-10" db="EMBL/GenBank/DDBJ databases">
        <title>Connecting structure to function with the recovery of over 1000 high-quality activated sludge metagenome-assembled genomes encoding full-length rRNA genes using long-read sequencing.</title>
        <authorList>
            <person name="Singleton C.M."/>
            <person name="Petriglieri F."/>
            <person name="Kristensen J.M."/>
            <person name="Kirkegaard R.H."/>
            <person name="Michaelsen T.Y."/>
            <person name="Andersen M.H."/>
            <person name="Karst S.M."/>
            <person name="Dueholm M.S."/>
            <person name="Nielsen P.H."/>
            <person name="Albertsen M."/>
        </authorList>
    </citation>
    <scope>NUCLEOTIDE SEQUENCE [LARGE SCALE GENOMIC DNA]</scope>
    <source>
        <strain evidence="3">Ribe_18-Q3-R11-54_BAT3C.373</strain>
    </source>
</reference>
<dbReference type="Proteomes" id="UP000808349">
    <property type="component" value="Unassembled WGS sequence"/>
</dbReference>
<feature type="domain" description="DUF4872" evidence="2">
    <location>
        <begin position="154"/>
        <end position="328"/>
    </location>
</feature>
<evidence type="ECO:0000313" key="3">
    <source>
        <dbReference type="EMBL" id="MBK9719942.1"/>
    </source>
</evidence>
<evidence type="ECO:0000259" key="1">
    <source>
        <dbReference type="Pfam" id="PF14399"/>
    </source>
</evidence>